<comment type="caution">
    <text evidence="3">The sequence shown here is derived from an EMBL/GenBank/DDBJ whole genome shotgun (WGS) entry which is preliminary data.</text>
</comment>
<comment type="similarity">
    <text evidence="1">Belongs to the protein kinase superfamily. ADCK protein kinase family.</text>
</comment>
<proteinExistence type="inferred from homology"/>
<evidence type="ECO:0000259" key="2">
    <source>
        <dbReference type="PROSITE" id="PS50011"/>
    </source>
</evidence>
<dbReference type="InterPro" id="IPR004147">
    <property type="entry name" value="ABC1_dom"/>
</dbReference>
<dbReference type="GO" id="GO:0005524">
    <property type="term" value="F:ATP binding"/>
    <property type="evidence" value="ECO:0007669"/>
    <property type="project" value="InterPro"/>
</dbReference>
<dbReference type="SUPFAM" id="SSF56112">
    <property type="entry name" value="Protein kinase-like (PK-like)"/>
    <property type="match status" value="1"/>
</dbReference>
<dbReference type="PANTHER" id="PTHR10566:SF128">
    <property type="entry name" value="UBIB DOMAIN CONTAINING KINASE"/>
    <property type="match status" value="1"/>
</dbReference>
<sequence length="682" mass="78072">MIVKTLPPTPESIEDEPQVTEVVPENGALVVRRRSPSQTSPRLTQKQQVLTIPAEFETIRYNPVEIEAHYRKRPLQVLRRIIAVLGPTFSFVFGLWCDSRRGIDIKNSRRRAIQLRELLTQLGPAYIKIGQALSTRPDLVPPVYLEELTRLQDQLPAFPNEIAYQFIEEELGAPPQEIYVELSPQPIAAASLGQVYKGKLKTGEEVAVKVQRPDLRERITIDLYILRRIAGWVQKNVKRVRSDLVGILDELGDRIFEEMDYIHEGENAERFFQLYGHIKDIYVPKIYWEYTNRRVLTMEWIDGIKLTQTAEIRDQGIDARYLIEVGVQCSLRQLLEHGFFHADPHPGNLLATPDGKLAYLDFGMMSEIKPPQRYGLIEAIVHVVNRDFEGLANDYVKLDFLSPDTDLTPIIPAFARVFADAQGASVAELNIKSITDELSALMYEYPFRVPPYYALIIRSLVTLEGIAIYIDPNFKVLSEAYPYVSKRLLTDPSTELRTSLRDLLFKEGRFRWNRLENLLRNARKNQDYDFNLVLNQGLDFLSSERGAFIRDKLVDEFVNGLNALSKNVLHNFTYLLRERVGLTAVNEIPAATVEQQQTLEHIKRILNILQETRGFDPIELAPQLTQLLVNPGVQRLGQQVTNRLVQKAVAHLIRELLATEEVNNNQDSKLERSANLSLSTKL</sequence>
<dbReference type="PANTHER" id="PTHR10566">
    <property type="entry name" value="CHAPERONE-ACTIVITY OF BC1 COMPLEX CABC1 -RELATED"/>
    <property type="match status" value="1"/>
</dbReference>
<dbReference type="EMBL" id="LXQD01000329">
    <property type="protein sequence ID" value="RCJ21594.1"/>
    <property type="molecule type" value="Genomic_DNA"/>
</dbReference>
<dbReference type="Pfam" id="PF03109">
    <property type="entry name" value="ABC1"/>
    <property type="match status" value="1"/>
</dbReference>
<dbReference type="PROSITE" id="PS50011">
    <property type="entry name" value="PROTEIN_KINASE_DOM"/>
    <property type="match status" value="1"/>
</dbReference>
<evidence type="ECO:0000256" key="1">
    <source>
        <dbReference type="ARBA" id="ARBA00009670"/>
    </source>
</evidence>
<keyword evidence="4" id="KW-1185">Reference proteome</keyword>
<gene>
    <name evidence="3" type="ORF">A6770_30280</name>
</gene>
<protein>
    <recommendedName>
        <fullName evidence="2">Protein kinase domain-containing protein</fullName>
    </recommendedName>
</protein>
<accession>A0A367QEH6</accession>
<dbReference type="InterPro" id="IPR000719">
    <property type="entry name" value="Prot_kinase_dom"/>
</dbReference>
<dbReference type="Proteomes" id="UP000252107">
    <property type="component" value="Unassembled WGS sequence"/>
</dbReference>
<name>A0A367QEH6_9NOSO</name>
<feature type="domain" description="Protein kinase" evidence="2">
    <location>
        <begin position="181"/>
        <end position="510"/>
    </location>
</feature>
<organism evidence="3 4">
    <name type="scientific">Nostoc minutum NIES-26</name>
    <dbReference type="NCBI Taxonomy" id="1844469"/>
    <lineage>
        <taxon>Bacteria</taxon>
        <taxon>Bacillati</taxon>
        <taxon>Cyanobacteriota</taxon>
        <taxon>Cyanophyceae</taxon>
        <taxon>Nostocales</taxon>
        <taxon>Nostocaceae</taxon>
        <taxon>Nostoc</taxon>
    </lineage>
</organism>
<dbReference type="AlphaFoldDB" id="A0A367QEH6"/>
<dbReference type="CDD" id="cd05121">
    <property type="entry name" value="ABC1_ADCK3-like"/>
    <property type="match status" value="1"/>
</dbReference>
<dbReference type="GO" id="GO:0004672">
    <property type="term" value="F:protein kinase activity"/>
    <property type="evidence" value="ECO:0007669"/>
    <property type="project" value="InterPro"/>
</dbReference>
<reference evidence="3" key="1">
    <citation type="submission" date="2016-04" db="EMBL/GenBank/DDBJ databases">
        <authorList>
            <person name="Tabuchi Yagui T.R."/>
        </authorList>
    </citation>
    <scope>NUCLEOTIDE SEQUENCE [LARGE SCALE GENOMIC DNA]</scope>
    <source>
        <strain evidence="3">NIES-26</strain>
    </source>
</reference>
<dbReference type="Gene3D" id="1.10.510.10">
    <property type="entry name" value="Transferase(Phosphotransferase) domain 1"/>
    <property type="match status" value="1"/>
</dbReference>
<dbReference type="InterPro" id="IPR011009">
    <property type="entry name" value="Kinase-like_dom_sf"/>
</dbReference>
<dbReference type="InterPro" id="IPR050154">
    <property type="entry name" value="UbiB_kinase"/>
</dbReference>
<evidence type="ECO:0000313" key="3">
    <source>
        <dbReference type="EMBL" id="RCJ21594.1"/>
    </source>
</evidence>
<evidence type="ECO:0000313" key="4">
    <source>
        <dbReference type="Proteomes" id="UP000252107"/>
    </source>
</evidence>